<evidence type="ECO:0000313" key="8">
    <source>
        <dbReference type="Proteomes" id="UP000052008"/>
    </source>
</evidence>
<feature type="region of interest" description="Disordered" evidence="6">
    <location>
        <begin position="238"/>
        <end position="257"/>
    </location>
</feature>
<dbReference type="InterPro" id="IPR005706">
    <property type="entry name" value="Ribosomal_uS2_bac/mit/plastid"/>
</dbReference>
<dbReference type="STRING" id="1703770.AMJ39_00855"/>
<dbReference type="InterPro" id="IPR001865">
    <property type="entry name" value="Ribosomal_uS2"/>
</dbReference>
<sequence>MSVVSMKELLEAGVHFGHRTRRWNPKMKKYIFSERNGIYIIDLQKTANLLRKASQTVSDAVADGGTVLFVGTKRQAKETIVQESARCAMFSVSERWLGGMLTNFRTIKRNIERLKSLERMKEDGRFDLLPKKEVLRFEKERERLERILGGIKEMNDLPSIVYVVDARKERIAVAEANRIRVPVVAILDTNSDPDPIDYPIPGNDDAIRSVRLITRLIADAVLEGKQRLMDRRTELAASTEGKKMEAWTEGMTTPQQS</sequence>
<dbReference type="InterPro" id="IPR023591">
    <property type="entry name" value="Ribosomal_uS2_flav_dom_sf"/>
</dbReference>
<comment type="caution">
    <text evidence="7">The sequence shown here is derived from an EMBL/GenBank/DDBJ whole genome shotgun (WGS) entry which is preliminary data.</text>
</comment>
<dbReference type="Proteomes" id="UP000052008">
    <property type="component" value="Unassembled WGS sequence"/>
</dbReference>
<evidence type="ECO:0000313" key="7">
    <source>
        <dbReference type="EMBL" id="KPJ54323.1"/>
    </source>
</evidence>
<gene>
    <name evidence="5" type="primary">rpsB</name>
    <name evidence="7" type="ORF">AMJ39_00855</name>
</gene>
<dbReference type="HAMAP" id="MF_00291_B">
    <property type="entry name" value="Ribosomal_uS2_B"/>
    <property type="match status" value="1"/>
</dbReference>
<dbReference type="Gene3D" id="3.40.50.10490">
    <property type="entry name" value="Glucose-6-phosphate isomerase like protein, domain 1"/>
    <property type="match status" value="1"/>
</dbReference>
<dbReference type="GO" id="GO:0006412">
    <property type="term" value="P:translation"/>
    <property type="evidence" value="ECO:0007669"/>
    <property type="project" value="UniProtKB-UniRule"/>
</dbReference>
<accession>A0A0S7WWE5</accession>
<keyword evidence="3 5" id="KW-0687">Ribonucleoprotein</keyword>
<dbReference type="PATRIC" id="fig|1703770.3.peg.243"/>
<dbReference type="FunFam" id="1.10.287.610:FF:000001">
    <property type="entry name" value="30S ribosomal protein S2"/>
    <property type="match status" value="1"/>
</dbReference>
<dbReference type="PROSITE" id="PS00962">
    <property type="entry name" value="RIBOSOMAL_S2_1"/>
    <property type="match status" value="1"/>
</dbReference>
<evidence type="ECO:0000256" key="3">
    <source>
        <dbReference type="ARBA" id="ARBA00023274"/>
    </source>
</evidence>
<dbReference type="GO" id="GO:0022627">
    <property type="term" value="C:cytosolic small ribosomal subunit"/>
    <property type="evidence" value="ECO:0007669"/>
    <property type="project" value="TreeGrafter"/>
</dbReference>
<dbReference type="NCBIfam" id="TIGR01011">
    <property type="entry name" value="rpsB_bact"/>
    <property type="match status" value="1"/>
</dbReference>
<evidence type="ECO:0000256" key="2">
    <source>
        <dbReference type="ARBA" id="ARBA00022980"/>
    </source>
</evidence>
<dbReference type="CDD" id="cd01425">
    <property type="entry name" value="RPS2"/>
    <property type="match status" value="1"/>
</dbReference>
<dbReference type="AlphaFoldDB" id="A0A0S7WWE5"/>
<organism evidence="7 8">
    <name type="scientific">candidate division TA06 bacterium DG_24</name>
    <dbReference type="NCBI Taxonomy" id="1703770"/>
    <lineage>
        <taxon>Bacteria</taxon>
        <taxon>Bacteria division TA06</taxon>
    </lineage>
</organism>
<evidence type="ECO:0000256" key="1">
    <source>
        <dbReference type="ARBA" id="ARBA00006242"/>
    </source>
</evidence>
<dbReference type="Gene3D" id="1.10.287.610">
    <property type="entry name" value="Helix hairpin bin"/>
    <property type="match status" value="1"/>
</dbReference>
<name>A0A0S7WWE5_UNCT6</name>
<protein>
    <recommendedName>
        <fullName evidence="4 5">Small ribosomal subunit protein uS2</fullName>
    </recommendedName>
</protein>
<dbReference type="PANTHER" id="PTHR12534:SF0">
    <property type="entry name" value="SMALL RIBOSOMAL SUBUNIT PROTEIN US2M"/>
    <property type="match status" value="1"/>
</dbReference>
<dbReference type="PANTHER" id="PTHR12534">
    <property type="entry name" value="30S RIBOSOMAL PROTEIN S2 PROKARYOTIC AND ORGANELLAR"/>
    <property type="match status" value="1"/>
</dbReference>
<evidence type="ECO:0000256" key="4">
    <source>
        <dbReference type="ARBA" id="ARBA00035256"/>
    </source>
</evidence>
<dbReference type="SUPFAM" id="SSF52313">
    <property type="entry name" value="Ribosomal protein S2"/>
    <property type="match status" value="1"/>
</dbReference>
<dbReference type="Pfam" id="PF00318">
    <property type="entry name" value="Ribosomal_S2"/>
    <property type="match status" value="1"/>
</dbReference>
<comment type="similarity">
    <text evidence="1 5">Belongs to the universal ribosomal protein uS2 family.</text>
</comment>
<evidence type="ECO:0000256" key="5">
    <source>
        <dbReference type="HAMAP-Rule" id="MF_00291"/>
    </source>
</evidence>
<proteinExistence type="inferred from homology"/>
<dbReference type="PRINTS" id="PR00395">
    <property type="entry name" value="RIBOSOMALS2"/>
</dbReference>
<dbReference type="EMBL" id="LIZS01000004">
    <property type="protein sequence ID" value="KPJ54323.1"/>
    <property type="molecule type" value="Genomic_DNA"/>
</dbReference>
<dbReference type="InterPro" id="IPR018130">
    <property type="entry name" value="Ribosomal_uS2_CS"/>
</dbReference>
<evidence type="ECO:0000256" key="6">
    <source>
        <dbReference type="SAM" id="MobiDB-lite"/>
    </source>
</evidence>
<reference evidence="7 8" key="1">
    <citation type="journal article" date="2015" name="Microbiome">
        <title>Genomic resolution of linkages in carbon, nitrogen, and sulfur cycling among widespread estuary sediment bacteria.</title>
        <authorList>
            <person name="Baker B.J."/>
            <person name="Lazar C.S."/>
            <person name="Teske A.P."/>
            <person name="Dick G.J."/>
        </authorList>
    </citation>
    <scope>NUCLEOTIDE SEQUENCE [LARGE SCALE GENOMIC DNA]</scope>
    <source>
        <strain evidence="7">DG_24</strain>
    </source>
</reference>
<keyword evidence="2 5" id="KW-0689">Ribosomal protein</keyword>
<dbReference type="GO" id="GO:0003735">
    <property type="term" value="F:structural constituent of ribosome"/>
    <property type="evidence" value="ECO:0007669"/>
    <property type="project" value="InterPro"/>
</dbReference>